<name>A0AAN9TPV8_9HEMI</name>
<sequence length="383" mass="44053">MNVNNDNRPFDWKNDIIFRVQQRNKLQCFCYQDLINSHNRLFDQANALKSENIQLEIQLERLRKEGPEGHKSVDGNADVRTATNEQLLVLEQKLLARQEELTEIHKKRGENAQMIVDLKNALSEKDKLITVKDKVLTENITLIASLKAEIQMYETNHQRLQDQYQLLQDEHQALQLTASKLEEKLRKTQDENMELVERLKRYKFKDAEKMNQENENFIRKRNEKMQKELEDAAKDMRGLSPDSFRDCGPISFSPNAIPTKHYLHFDAHDGEVNAVKWSPVDRLFATGGADRKVKLWDISKGSIESKGLLVGSSAGVMSVDFDSTGTSIVAASNDLASRVWTVNDQRLRTEKSLNLCQIFQENFANALMSNNTYCYGLTIRTSD</sequence>
<dbReference type="InterPro" id="IPR015943">
    <property type="entry name" value="WD40/YVTN_repeat-like_dom_sf"/>
</dbReference>
<dbReference type="CDD" id="cd22887">
    <property type="entry name" value="Atg16_CCD"/>
    <property type="match status" value="1"/>
</dbReference>
<dbReference type="GO" id="GO:0034045">
    <property type="term" value="C:phagophore assembly site membrane"/>
    <property type="evidence" value="ECO:0007669"/>
    <property type="project" value="TreeGrafter"/>
</dbReference>
<dbReference type="Proteomes" id="UP001367676">
    <property type="component" value="Unassembled WGS sequence"/>
</dbReference>
<dbReference type="Pfam" id="PF08614">
    <property type="entry name" value="ATG16"/>
    <property type="match status" value="1"/>
</dbReference>
<reference evidence="5 6" key="1">
    <citation type="submission" date="2024-03" db="EMBL/GenBank/DDBJ databases">
        <title>Adaptation during the transition from Ophiocordyceps entomopathogen to insect associate is accompanied by gene loss and intensified selection.</title>
        <authorList>
            <person name="Ward C.M."/>
            <person name="Onetto C.A."/>
            <person name="Borneman A.R."/>
        </authorList>
    </citation>
    <scope>NUCLEOTIDE SEQUENCE [LARGE SCALE GENOMIC DNA]</scope>
    <source>
        <strain evidence="5">AWRI1</strain>
        <tissue evidence="5">Single Adult Female</tissue>
    </source>
</reference>
<keyword evidence="6" id="KW-1185">Reference proteome</keyword>
<dbReference type="GO" id="GO:0034274">
    <property type="term" value="C:Atg12-Atg5-Atg16 complex"/>
    <property type="evidence" value="ECO:0007669"/>
    <property type="project" value="TreeGrafter"/>
</dbReference>
<feature type="coiled-coil region" evidence="3">
    <location>
        <begin position="143"/>
        <end position="235"/>
    </location>
</feature>
<accession>A0AAN9TPV8</accession>
<keyword evidence="3" id="KW-0175">Coiled coil</keyword>
<feature type="repeat" description="WD" evidence="2">
    <location>
        <begin position="265"/>
        <end position="306"/>
    </location>
</feature>
<feature type="domain" description="Autophagy-related protein 16" evidence="4">
    <location>
        <begin position="17"/>
        <end position="211"/>
    </location>
</feature>
<feature type="coiled-coil region" evidence="3">
    <location>
        <begin position="38"/>
        <end position="65"/>
    </location>
</feature>
<comment type="caution">
    <text evidence="5">The sequence shown here is derived from an EMBL/GenBank/DDBJ whole genome shotgun (WGS) entry which is preliminary data.</text>
</comment>
<dbReference type="EMBL" id="JBBCAQ010000006">
    <property type="protein sequence ID" value="KAK7603069.1"/>
    <property type="molecule type" value="Genomic_DNA"/>
</dbReference>
<dbReference type="Gene3D" id="2.130.10.10">
    <property type="entry name" value="YVTN repeat-like/Quinoprotein amine dehydrogenase"/>
    <property type="match status" value="1"/>
</dbReference>
<dbReference type="PANTHER" id="PTHR19878">
    <property type="entry name" value="AUTOPHAGY PROTEIN 16-LIKE"/>
    <property type="match status" value="1"/>
</dbReference>
<evidence type="ECO:0000259" key="4">
    <source>
        <dbReference type="Pfam" id="PF08614"/>
    </source>
</evidence>
<evidence type="ECO:0000313" key="5">
    <source>
        <dbReference type="EMBL" id="KAK7603069.1"/>
    </source>
</evidence>
<dbReference type="PANTHER" id="PTHR19878:SF8">
    <property type="entry name" value="AUTOPHAGY-RELATED 16, ISOFORM F"/>
    <property type="match status" value="1"/>
</dbReference>
<gene>
    <name evidence="5" type="ORF">V9T40_003068</name>
</gene>
<evidence type="ECO:0000256" key="1">
    <source>
        <dbReference type="ARBA" id="ARBA00009271"/>
    </source>
</evidence>
<dbReference type="InterPro" id="IPR001680">
    <property type="entry name" value="WD40_rpt"/>
</dbReference>
<dbReference type="InterPro" id="IPR045160">
    <property type="entry name" value="ATG16"/>
</dbReference>
<dbReference type="InterPro" id="IPR013923">
    <property type="entry name" value="Autophagy-rel_prot_16_dom"/>
</dbReference>
<dbReference type="GO" id="GO:0000421">
    <property type="term" value="C:autophagosome membrane"/>
    <property type="evidence" value="ECO:0007669"/>
    <property type="project" value="TreeGrafter"/>
</dbReference>
<dbReference type="GO" id="GO:0043495">
    <property type="term" value="F:protein-membrane adaptor activity"/>
    <property type="evidence" value="ECO:0007669"/>
    <property type="project" value="TreeGrafter"/>
</dbReference>
<dbReference type="GO" id="GO:0000045">
    <property type="term" value="P:autophagosome assembly"/>
    <property type="evidence" value="ECO:0007669"/>
    <property type="project" value="InterPro"/>
</dbReference>
<evidence type="ECO:0000256" key="3">
    <source>
        <dbReference type="SAM" id="Coils"/>
    </source>
</evidence>
<dbReference type="Pfam" id="PF00400">
    <property type="entry name" value="WD40"/>
    <property type="match status" value="2"/>
</dbReference>
<dbReference type="PROSITE" id="PS50294">
    <property type="entry name" value="WD_REPEATS_REGION"/>
    <property type="match status" value="1"/>
</dbReference>
<evidence type="ECO:0000313" key="6">
    <source>
        <dbReference type="Proteomes" id="UP001367676"/>
    </source>
</evidence>
<dbReference type="SUPFAM" id="SSF50978">
    <property type="entry name" value="WD40 repeat-like"/>
    <property type="match status" value="1"/>
</dbReference>
<evidence type="ECO:0000256" key="2">
    <source>
        <dbReference type="PROSITE-ProRule" id="PRU00221"/>
    </source>
</evidence>
<feature type="repeat" description="WD" evidence="2">
    <location>
        <begin position="309"/>
        <end position="350"/>
    </location>
</feature>
<keyword evidence="2" id="KW-0853">WD repeat</keyword>
<organism evidence="5 6">
    <name type="scientific">Parthenolecanium corni</name>
    <dbReference type="NCBI Taxonomy" id="536013"/>
    <lineage>
        <taxon>Eukaryota</taxon>
        <taxon>Metazoa</taxon>
        <taxon>Ecdysozoa</taxon>
        <taxon>Arthropoda</taxon>
        <taxon>Hexapoda</taxon>
        <taxon>Insecta</taxon>
        <taxon>Pterygota</taxon>
        <taxon>Neoptera</taxon>
        <taxon>Paraneoptera</taxon>
        <taxon>Hemiptera</taxon>
        <taxon>Sternorrhyncha</taxon>
        <taxon>Coccoidea</taxon>
        <taxon>Coccidae</taxon>
        <taxon>Parthenolecanium</taxon>
    </lineage>
</organism>
<comment type="similarity">
    <text evidence="1">Belongs to the WD repeat ATG16 family.</text>
</comment>
<dbReference type="PROSITE" id="PS50082">
    <property type="entry name" value="WD_REPEATS_2"/>
    <property type="match status" value="2"/>
</dbReference>
<dbReference type="AlphaFoldDB" id="A0AAN9TPV8"/>
<protein>
    <recommendedName>
        <fullName evidence="4">Autophagy-related protein 16 domain-containing protein</fullName>
    </recommendedName>
</protein>
<dbReference type="InterPro" id="IPR036322">
    <property type="entry name" value="WD40_repeat_dom_sf"/>
</dbReference>
<proteinExistence type="inferred from homology"/>
<dbReference type="SMART" id="SM00320">
    <property type="entry name" value="WD40"/>
    <property type="match status" value="2"/>
</dbReference>